<dbReference type="InterPro" id="IPR050921">
    <property type="entry name" value="T4SS_GSP_E_ATPase"/>
</dbReference>
<feature type="compositionally biased region" description="Low complexity" evidence="2">
    <location>
        <begin position="133"/>
        <end position="148"/>
    </location>
</feature>
<gene>
    <name evidence="5" type="ORF">L6E24_06865</name>
</gene>
<sequence>MAFKWFKKEKKNSEKKEEDIKLSDLLSRTSGKADVKEVSGSDPKNSEGITETPDYDLSESATEGEKTGNSPEGVGSPEMFEFENLSESAGYDAVEIPSSSPAPSDPVWPVITGKPVDSGKSSGTISGSDTEESVISTESPETSISPEIPESDAEEFSESSPEPVVEGDSDVSAAVPAAVLPAGSYPEMVPDPVSGASVSSVEPSVSPPSESSPEPVVEGDSDVSAPAADALPSDVTSPESLPDPVSVAAAEPSGIDDGSPSDNADAVPAGEPPESSSEIPSEEITPVIREENPAEAAVFIPGGKKTLSVPEIAPEDLGMEKDAVKGKKISFGGFFGRKKMSDHKKSLLSTQEGEKPAKKGLLSGIGVSKSEPVRFYNPETDEPLLDAKIPEGYEEIESYWIQEGMSKVIIAKNLVSGLNEYLLFEPWLTEFERELIERLYEDMRDVLILTDDDLLKERDVVLMEKKADLLKEYRVVLEDKALFKLQYYLIRNFLGWSKLEPLIKDPNIEDISCDGADIPIFLYHRRYHNVKTNLRFEEEMLYSLAITLAQRSGKHISVSQPMLDATMPDGSRLQLTLGKEVTSRGTSFTIRKFREVPFTPVELIELNTFSIDELVYFWLGIENNKSLLFVGGTASGKTTSLNAVSLFIPPIAKIVSIEDTREITLYHDNWIASVTRESVSESNASKIDMFDLLKAAMRQRPEYILVGEVRGMEAQTLFQAMNTGHTTFSTLHANNVDAAIHRLENPPLNVPRNMVQALDVVSIQSLIYRGQDRVRRSMEIVEIIGIDASTGSMRVNTVFEYDPITDQHNYKGRSQVYSHIMEVRGWSNQEMSEEVEKRIRILDAMHDQGMRDYISFTRVVQSYAINPGKVLENLADLKKALI</sequence>
<reference evidence="5" key="1">
    <citation type="submission" date="2022-04" db="EMBL/GenBank/DDBJ databases">
        <title>Complete genome of Methanoplanus endosymbiosus DSM 3599.</title>
        <authorList>
            <person name="Chen S.-C."/>
            <person name="You Y.-T."/>
            <person name="Zhou Y.-Z."/>
            <person name="Lai M.-C."/>
        </authorList>
    </citation>
    <scope>NUCLEOTIDE SEQUENCE</scope>
    <source>
        <strain evidence="5">DSM 3599</strain>
    </source>
</reference>
<accession>A0A9E7PP35</accession>
<dbReference type="InterPro" id="IPR056570">
    <property type="entry name" value="PilB3-like_N"/>
</dbReference>
<evidence type="ECO:0000313" key="5">
    <source>
        <dbReference type="EMBL" id="UUX93829.1"/>
    </source>
</evidence>
<evidence type="ECO:0000256" key="1">
    <source>
        <dbReference type="ARBA" id="ARBA00006611"/>
    </source>
</evidence>
<proteinExistence type="inferred from homology"/>
<feature type="compositionally biased region" description="Polar residues" evidence="2">
    <location>
        <begin position="119"/>
        <end position="128"/>
    </location>
</feature>
<feature type="compositionally biased region" description="Low complexity" evidence="2">
    <location>
        <begin position="158"/>
        <end position="184"/>
    </location>
</feature>
<feature type="domain" description="PilB3-like N-terminal" evidence="4">
    <location>
        <begin position="372"/>
        <end position="426"/>
    </location>
</feature>
<dbReference type="GeneID" id="74307406"/>
<dbReference type="Proteomes" id="UP001060368">
    <property type="component" value="Chromosome"/>
</dbReference>
<dbReference type="KEGG" id="mend:L6E24_06865"/>
<dbReference type="Pfam" id="PF23990">
    <property type="entry name" value="PilB3_N"/>
    <property type="match status" value="1"/>
</dbReference>
<dbReference type="Gene3D" id="3.30.450.380">
    <property type="match status" value="1"/>
</dbReference>
<dbReference type="AlphaFoldDB" id="A0A9E7PP35"/>
<dbReference type="SUPFAM" id="SSF52540">
    <property type="entry name" value="P-loop containing nucleoside triphosphate hydrolases"/>
    <property type="match status" value="1"/>
</dbReference>
<dbReference type="GO" id="GO:0016887">
    <property type="term" value="F:ATP hydrolysis activity"/>
    <property type="evidence" value="ECO:0007669"/>
    <property type="project" value="InterPro"/>
</dbReference>
<dbReference type="EMBL" id="CP096115">
    <property type="protein sequence ID" value="UUX93829.1"/>
    <property type="molecule type" value="Genomic_DNA"/>
</dbReference>
<feature type="region of interest" description="Disordered" evidence="2">
    <location>
        <begin position="1"/>
        <end position="20"/>
    </location>
</feature>
<dbReference type="Gene3D" id="3.40.50.300">
    <property type="entry name" value="P-loop containing nucleotide triphosphate hydrolases"/>
    <property type="match status" value="1"/>
</dbReference>
<dbReference type="InterPro" id="IPR027417">
    <property type="entry name" value="P-loop_NTPase"/>
</dbReference>
<protein>
    <submittedName>
        <fullName evidence="5">Type II/IV secretion system ATPase subunit</fullName>
    </submittedName>
</protein>
<feature type="compositionally biased region" description="Basic residues" evidence="2">
    <location>
        <begin position="1"/>
        <end position="10"/>
    </location>
</feature>
<dbReference type="CDD" id="cd01130">
    <property type="entry name" value="VirB11-like_ATPase"/>
    <property type="match status" value="1"/>
</dbReference>
<feature type="compositionally biased region" description="Low complexity" evidence="2">
    <location>
        <begin position="272"/>
        <end position="284"/>
    </location>
</feature>
<keyword evidence="6" id="KW-1185">Reference proteome</keyword>
<dbReference type="RefSeq" id="WP_257743963.1">
    <property type="nucleotide sequence ID" value="NZ_CP096115.1"/>
</dbReference>
<evidence type="ECO:0000256" key="2">
    <source>
        <dbReference type="SAM" id="MobiDB-lite"/>
    </source>
</evidence>
<feature type="compositionally biased region" description="Low complexity" evidence="2">
    <location>
        <begin position="197"/>
        <end position="218"/>
    </location>
</feature>
<organism evidence="5 6">
    <name type="scientific">Methanoplanus endosymbiosus</name>
    <dbReference type="NCBI Taxonomy" id="33865"/>
    <lineage>
        <taxon>Archaea</taxon>
        <taxon>Methanobacteriati</taxon>
        <taxon>Methanobacteriota</taxon>
        <taxon>Stenosarchaea group</taxon>
        <taxon>Methanomicrobia</taxon>
        <taxon>Methanomicrobiales</taxon>
        <taxon>Methanomicrobiaceae</taxon>
        <taxon>Methanoplanus</taxon>
    </lineage>
</organism>
<feature type="compositionally biased region" description="Basic and acidic residues" evidence="2">
    <location>
        <begin position="11"/>
        <end position="20"/>
    </location>
</feature>
<evidence type="ECO:0000313" key="6">
    <source>
        <dbReference type="Proteomes" id="UP001060368"/>
    </source>
</evidence>
<dbReference type="PANTHER" id="PTHR30486">
    <property type="entry name" value="TWITCHING MOTILITY PROTEIN PILT"/>
    <property type="match status" value="1"/>
</dbReference>
<feature type="region of interest" description="Disordered" evidence="2">
    <location>
        <begin position="26"/>
        <end position="291"/>
    </location>
</feature>
<comment type="similarity">
    <text evidence="1">Belongs to the GSP E family.</text>
</comment>
<evidence type="ECO:0000259" key="4">
    <source>
        <dbReference type="Pfam" id="PF23990"/>
    </source>
</evidence>
<evidence type="ECO:0000259" key="3">
    <source>
        <dbReference type="Pfam" id="PF00437"/>
    </source>
</evidence>
<name>A0A9E7PP35_9EURY</name>
<feature type="domain" description="Bacterial type II secretion system protein E" evidence="3">
    <location>
        <begin position="500"/>
        <end position="821"/>
    </location>
</feature>
<dbReference type="InterPro" id="IPR001482">
    <property type="entry name" value="T2SS/T4SS_dom"/>
</dbReference>
<dbReference type="PANTHER" id="PTHR30486:SF6">
    <property type="entry name" value="TYPE IV PILUS RETRACTATION ATPASE PILT"/>
    <property type="match status" value="1"/>
</dbReference>
<dbReference type="Pfam" id="PF00437">
    <property type="entry name" value="T2SSE"/>
    <property type="match status" value="1"/>
</dbReference>